<evidence type="ECO:0000313" key="17">
    <source>
        <dbReference type="Proteomes" id="UP000249169"/>
    </source>
</evidence>
<keyword evidence="11" id="KW-0547">Nucleotide-binding</keyword>
<dbReference type="InterPro" id="IPR004099">
    <property type="entry name" value="Pyr_nucl-diS_OxRdtase_dimer"/>
</dbReference>
<evidence type="ECO:0000256" key="1">
    <source>
        <dbReference type="ARBA" id="ARBA00007532"/>
    </source>
</evidence>
<dbReference type="Pfam" id="PF07992">
    <property type="entry name" value="Pyr_redox_2"/>
    <property type="match status" value="1"/>
</dbReference>
<evidence type="ECO:0000256" key="5">
    <source>
        <dbReference type="ARBA" id="ARBA00023002"/>
    </source>
</evidence>
<evidence type="ECO:0000256" key="13">
    <source>
        <dbReference type="RuleBase" id="RU003692"/>
    </source>
</evidence>
<evidence type="ECO:0000256" key="6">
    <source>
        <dbReference type="ARBA" id="ARBA00023027"/>
    </source>
</evidence>
<dbReference type="AlphaFoldDB" id="A0A328C1F0"/>
<dbReference type="GO" id="GO:0004148">
    <property type="term" value="F:dihydrolipoyl dehydrogenase (NADH) activity"/>
    <property type="evidence" value="ECO:0007669"/>
    <property type="project" value="UniProtKB-EC"/>
</dbReference>
<dbReference type="Pfam" id="PF02852">
    <property type="entry name" value="Pyr_redox_dim"/>
    <property type="match status" value="1"/>
</dbReference>
<feature type="binding site" evidence="11">
    <location>
        <position position="270"/>
    </location>
    <ligand>
        <name>NAD(+)</name>
        <dbReference type="ChEBI" id="CHEBI:57540"/>
    </ligand>
</feature>
<feature type="disulfide bond" description="Redox-active" evidence="12">
    <location>
        <begin position="40"/>
        <end position="45"/>
    </location>
</feature>
<comment type="catalytic activity">
    <reaction evidence="9 13">
        <text>N(6)-[(R)-dihydrolipoyl]-L-lysyl-[protein] + NAD(+) = N(6)-[(R)-lipoyl]-L-lysyl-[protein] + NADH + H(+)</text>
        <dbReference type="Rhea" id="RHEA:15045"/>
        <dbReference type="Rhea" id="RHEA-COMP:10474"/>
        <dbReference type="Rhea" id="RHEA-COMP:10475"/>
        <dbReference type="ChEBI" id="CHEBI:15378"/>
        <dbReference type="ChEBI" id="CHEBI:57540"/>
        <dbReference type="ChEBI" id="CHEBI:57945"/>
        <dbReference type="ChEBI" id="CHEBI:83099"/>
        <dbReference type="ChEBI" id="CHEBI:83100"/>
        <dbReference type="EC" id="1.8.1.4"/>
    </reaction>
</comment>
<protein>
    <recommendedName>
        <fullName evidence="2 13">Dihydrolipoyl dehydrogenase</fullName>
        <ecNumber evidence="2 13">1.8.1.4</ecNumber>
    </recommendedName>
</protein>
<dbReference type="FunFam" id="3.30.390.30:FF:000001">
    <property type="entry name" value="Dihydrolipoyl dehydrogenase"/>
    <property type="match status" value="1"/>
</dbReference>
<dbReference type="Proteomes" id="UP000249169">
    <property type="component" value="Unassembled WGS sequence"/>
</dbReference>
<dbReference type="PANTHER" id="PTHR22912:SF151">
    <property type="entry name" value="DIHYDROLIPOYL DEHYDROGENASE, MITOCHONDRIAL"/>
    <property type="match status" value="1"/>
</dbReference>
<evidence type="ECO:0000256" key="9">
    <source>
        <dbReference type="ARBA" id="ARBA00049187"/>
    </source>
</evidence>
<evidence type="ECO:0000259" key="14">
    <source>
        <dbReference type="Pfam" id="PF02852"/>
    </source>
</evidence>
<evidence type="ECO:0000256" key="10">
    <source>
        <dbReference type="PIRSR" id="PIRSR000350-2"/>
    </source>
</evidence>
<dbReference type="EMBL" id="QHKO01000012">
    <property type="protein sequence ID" value="RAL20243.1"/>
    <property type="molecule type" value="Genomic_DNA"/>
</dbReference>
<dbReference type="InterPro" id="IPR006258">
    <property type="entry name" value="Lipoamide_DH"/>
</dbReference>
<dbReference type="GO" id="GO:0050660">
    <property type="term" value="F:flavin adenine dinucleotide binding"/>
    <property type="evidence" value="ECO:0007669"/>
    <property type="project" value="InterPro"/>
</dbReference>
<keyword evidence="7" id="KW-1015">Disulfide bond</keyword>
<dbReference type="PRINTS" id="PR00368">
    <property type="entry name" value="FADPNR"/>
</dbReference>
<organism evidence="16 17">
    <name type="scientific">Lujinxingia litoralis</name>
    <dbReference type="NCBI Taxonomy" id="2211119"/>
    <lineage>
        <taxon>Bacteria</taxon>
        <taxon>Deltaproteobacteria</taxon>
        <taxon>Bradymonadales</taxon>
        <taxon>Lujinxingiaceae</taxon>
        <taxon>Lujinxingia</taxon>
    </lineage>
</organism>
<reference evidence="16 17" key="1">
    <citation type="submission" date="2018-05" db="EMBL/GenBank/DDBJ databases">
        <title>Lujinxingia marina gen. nov. sp. nov., a new facultative anaerobic member of the class Deltaproteobacteria, and proposal of Lujinxingaceae fam. nov.</title>
        <authorList>
            <person name="Li C.-M."/>
        </authorList>
    </citation>
    <scope>NUCLEOTIDE SEQUENCE [LARGE SCALE GENOMIC DNA]</scope>
    <source>
        <strain evidence="16 17">B210</strain>
    </source>
</reference>
<evidence type="ECO:0000256" key="4">
    <source>
        <dbReference type="ARBA" id="ARBA00022827"/>
    </source>
</evidence>
<comment type="similarity">
    <text evidence="1 13">Belongs to the class-I pyridine nucleotide-disulfide oxidoreductase family.</text>
</comment>
<feature type="binding site" evidence="11">
    <location>
        <begin position="317"/>
        <end position="320"/>
    </location>
    <ligand>
        <name>FAD</name>
        <dbReference type="ChEBI" id="CHEBI:57692"/>
    </ligand>
</feature>
<dbReference type="PIRSF" id="PIRSF000350">
    <property type="entry name" value="Mercury_reductase_MerA"/>
    <property type="match status" value="1"/>
</dbReference>
<dbReference type="Gene3D" id="3.30.390.30">
    <property type="match status" value="1"/>
</dbReference>
<keyword evidence="3 13" id="KW-0285">Flavoprotein</keyword>
<comment type="cofactor">
    <cofactor evidence="11 13">
        <name>FAD</name>
        <dbReference type="ChEBI" id="CHEBI:57692"/>
    </cofactor>
    <text evidence="11 13">Binds 1 FAD per subunit.</text>
</comment>
<keyword evidence="17" id="KW-1185">Reference proteome</keyword>
<evidence type="ECO:0000256" key="7">
    <source>
        <dbReference type="ARBA" id="ARBA00023157"/>
    </source>
</evidence>
<dbReference type="InterPro" id="IPR050151">
    <property type="entry name" value="Class-I_Pyr_Nuc-Dis_Oxidored"/>
</dbReference>
<evidence type="ECO:0000256" key="2">
    <source>
        <dbReference type="ARBA" id="ARBA00012608"/>
    </source>
</evidence>
<feature type="domain" description="Pyridine nucleotide-disulphide oxidoreductase dimerisation" evidence="14">
    <location>
        <begin position="345"/>
        <end position="454"/>
    </location>
</feature>
<evidence type="ECO:0000256" key="11">
    <source>
        <dbReference type="PIRSR" id="PIRSR000350-3"/>
    </source>
</evidence>
<dbReference type="InterPro" id="IPR001100">
    <property type="entry name" value="Pyr_nuc-diS_OxRdtase"/>
</dbReference>
<name>A0A328C1F0_9DELT</name>
<keyword evidence="4 11" id="KW-0274">FAD</keyword>
<dbReference type="PROSITE" id="PS00076">
    <property type="entry name" value="PYRIDINE_REDOX_1"/>
    <property type="match status" value="1"/>
</dbReference>
<feature type="binding site" evidence="11">
    <location>
        <position position="113"/>
    </location>
    <ligand>
        <name>FAD</name>
        <dbReference type="ChEBI" id="CHEBI:57692"/>
    </ligand>
</feature>
<evidence type="ECO:0000313" key="16">
    <source>
        <dbReference type="EMBL" id="RAL20243.1"/>
    </source>
</evidence>
<keyword evidence="6 11" id="KW-0520">NAD</keyword>
<feature type="domain" description="FAD/NAD(P)-binding" evidence="15">
    <location>
        <begin position="2"/>
        <end position="326"/>
    </location>
</feature>
<dbReference type="PRINTS" id="PR00411">
    <property type="entry name" value="PNDRDTASEI"/>
</dbReference>
<dbReference type="FunFam" id="3.50.50.60:FF:000001">
    <property type="entry name" value="Dihydrolipoyl dehydrogenase, mitochondrial"/>
    <property type="match status" value="1"/>
</dbReference>
<keyword evidence="8 13" id="KW-0676">Redox-active center</keyword>
<dbReference type="InterPro" id="IPR012999">
    <property type="entry name" value="Pyr_OxRdtase_I_AS"/>
</dbReference>
<accession>A0A328C1F0</accession>
<feature type="binding site" evidence="11">
    <location>
        <position position="49"/>
    </location>
    <ligand>
        <name>FAD</name>
        <dbReference type="ChEBI" id="CHEBI:57692"/>
    </ligand>
</feature>
<dbReference type="Gene3D" id="3.50.50.60">
    <property type="entry name" value="FAD/NAD(P)-binding domain"/>
    <property type="match status" value="2"/>
</dbReference>
<keyword evidence="5 13" id="KW-0560">Oxidoreductase</keyword>
<evidence type="ECO:0000259" key="15">
    <source>
        <dbReference type="Pfam" id="PF07992"/>
    </source>
</evidence>
<dbReference type="PANTHER" id="PTHR22912">
    <property type="entry name" value="DISULFIDE OXIDOREDUCTASE"/>
    <property type="match status" value="1"/>
</dbReference>
<proteinExistence type="inferred from homology"/>
<dbReference type="SUPFAM" id="SSF51905">
    <property type="entry name" value="FAD/NAD(P)-binding domain"/>
    <property type="match status" value="1"/>
</dbReference>
<dbReference type="InterPro" id="IPR036188">
    <property type="entry name" value="FAD/NAD-bd_sf"/>
</dbReference>
<dbReference type="OrthoDB" id="9786429at2"/>
<evidence type="ECO:0000256" key="8">
    <source>
        <dbReference type="ARBA" id="ARBA00023284"/>
    </source>
</evidence>
<comment type="miscellaneous">
    <text evidence="13">The active site is a redox-active disulfide bond.</text>
</comment>
<dbReference type="SUPFAM" id="SSF55424">
    <property type="entry name" value="FAD/NAD-linked reductases, dimerisation (C-terminal) domain"/>
    <property type="match status" value="1"/>
</dbReference>
<feature type="binding site" evidence="11">
    <location>
        <begin position="179"/>
        <end position="186"/>
    </location>
    <ligand>
        <name>NAD(+)</name>
        <dbReference type="ChEBI" id="CHEBI:57540"/>
    </ligand>
</feature>
<feature type="binding site" evidence="11">
    <location>
        <position position="311"/>
    </location>
    <ligand>
        <name>FAD</name>
        <dbReference type="ChEBI" id="CHEBI:57692"/>
    </ligand>
</feature>
<dbReference type="InterPro" id="IPR016156">
    <property type="entry name" value="FAD/NAD-linked_Rdtase_dimer_sf"/>
</dbReference>
<dbReference type="GO" id="GO:0006103">
    <property type="term" value="P:2-oxoglutarate metabolic process"/>
    <property type="evidence" value="ECO:0007669"/>
    <property type="project" value="TreeGrafter"/>
</dbReference>
<feature type="binding site" evidence="11">
    <location>
        <position position="202"/>
    </location>
    <ligand>
        <name>NAD(+)</name>
        <dbReference type="ChEBI" id="CHEBI:57540"/>
    </ligand>
</feature>
<dbReference type="EC" id="1.8.1.4" evidence="2 13"/>
<feature type="binding site" evidence="11">
    <location>
        <begin position="142"/>
        <end position="144"/>
    </location>
    <ligand>
        <name>FAD</name>
        <dbReference type="ChEBI" id="CHEBI:57692"/>
    </ligand>
</feature>
<comment type="caution">
    <text evidence="16">The sequence shown here is derived from an EMBL/GenBank/DDBJ whole genome shotgun (WGS) entry which is preliminary data.</text>
</comment>
<evidence type="ECO:0000256" key="12">
    <source>
        <dbReference type="PIRSR" id="PIRSR000350-4"/>
    </source>
</evidence>
<evidence type="ECO:0000256" key="3">
    <source>
        <dbReference type="ARBA" id="ARBA00022630"/>
    </source>
</evidence>
<dbReference type="RefSeq" id="WP_111731261.1">
    <property type="nucleotide sequence ID" value="NZ_QHKO01000012.1"/>
</dbReference>
<dbReference type="NCBIfam" id="TIGR01350">
    <property type="entry name" value="lipoamide_DH"/>
    <property type="match status" value="1"/>
</dbReference>
<sequence length="464" mass="49661">MYDLVVIGSGPGGYIAAIRAAQLDMKVAVVERYPTFGGTCLNVGCIPSKALLESSERYEEAREHFGDHGITVGDVSFDLKKMLARKDEVVSSLVGGVAGLFKKNNIDTFHGHGSIVDTKRVDVKKDDGSVETLQTERILIATGSKPISLPGVEIDKEHIVDSTGALNFQEVPEHLVVIGAGVIGLELGSVWRRLGAKVTVIEYLGEIFGGRADKDVTRQAQRVFKKQGIEFALNAAVTGASVNKGKVTVTYEQDGETKTIDCDRLLVGVGRKPYTEGLGLENIGLETTARGFIEVNKHYETSIKGVYAIGDVIPGPMLAHLAEHEGVTCVERIKGIAGHVNYDAIPDVVYTHPEVASVGKTEQALKEAGIKYKTGKFPFKANGRARALNDTEGFVKILADAETDRILGAHIIGPRAGDLIAELAVAVEFGSSAEDIARSTHAHPTLAEVIKEAALDVDGRTLNL</sequence>
<dbReference type="InterPro" id="IPR023753">
    <property type="entry name" value="FAD/NAD-binding_dom"/>
</dbReference>
<feature type="active site" description="Proton acceptor" evidence="10">
    <location>
        <position position="443"/>
    </location>
</feature>
<gene>
    <name evidence="16" type="primary">lpdA</name>
    <name evidence="16" type="ORF">DL240_17840</name>
</gene>
<dbReference type="GO" id="GO:0005737">
    <property type="term" value="C:cytoplasm"/>
    <property type="evidence" value="ECO:0007669"/>
    <property type="project" value="UniProtKB-ARBA"/>
</dbReference>